<keyword evidence="1" id="KW-0732">Signal</keyword>
<dbReference type="AlphaFoldDB" id="F5Y705"/>
<sequence length="535" mass="56894">MGRNRICLTLAVFLAMLFPVMIPAQALPSWASVGDKIEESSGRGLHVSTKPSGASVFIDGLERGKTPLALESLRPGRYFVRIAKEGYVERAFRVSIRSGSLLDIGIELEESRGKVLVKIGPEPGAPETLPLRPQIFADGTAVEGPVLDLPAGYRTINVQAFGWEEASTTVYVGEDTAQNLEIALKPASFHILDASLARPVFNPGNAGSLGMTDINFGVSSQGRGTLSVFDSGGELLFVRDLGPFLTWSQSSSWNGRDRWGMALPDGVYSMVLKLESIPWGNSPPLEETITLMVELDSSREIRPLTIFSGKSGLLYAPSPGLLPPGSFQVEGGLLFGSPPYAGLPWRSLPFAAAFRFSPLAGLEISAALDVLATNKEDTRIGFGGAAKWVFFNPVKTNSFGLAAGASFAWEDETSATPFGMGSGIEFFIPLELDAGAFSFILTPACIWTSDKGFPWDPAPRLLASGGVLYNMAYAAAGVSARSEFNFTGGDTSLMIGGEMKFFPPPSSFVFSVMGGVWIRGDSAGGYGGIGIGMIH</sequence>
<evidence type="ECO:0000313" key="4">
    <source>
        <dbReference type="Proteomes" id="UP000009222"/>
    </source>
</evidence>
<organism evidence="3 4">
    <name type="scientific">Leadbettera azotonutricia (strain ATCC BAA-888 / DSM 13862 / ZAS-9)</name>
    <name type="common">Treponema azotonutricium</name>
    <dbReference type="NCBI Taxonomy" id="545695"/>
    <lineage>
        <taxon>Bacteria</taxon>
        <taxon>Pseudomonadati</taxon>
        <taxon>Spirochaetota</taxon>
        <taxon>Spirochaetia</taxon>
        <taxon>Spirochaetales</taxon>
        <taxon>Breznakiellaceae</taxon>
        <taxon>Leadbettera</taxon>
    </lineage>
</organism>
<protein>
    <submittedName>
        <fullName evidence="3">PEGA domain protein</fullName>
    </submittedName>
</protein>
<dbReference type="PANTHER" id="PTHR36194:SF1">
    <property type="entry name" value="S-LAYER-LIKE PROTEIN"/>
    <property type="match status" value="1"/>
</dbReference>
<dbReference type="OrthoDB" id="359301at2"/>
<feature type="signal peptide" evidence="1">
    <location>
        <begin position="1"/>
        <end position="26"/>
    </location>
</feature>
<reference evidence="4" key="1">
    <citation type="submission" date="2009-12" db="EMBL/GenBank/DDBJ databases">
        <title>Complete sequence of Treponema azotonutricium strain ZAS-9.</title>
        <authorList>
            <person name="Tetu S.G."/>
            <person name="Matson E."/>
            <person name="Ren Q."/>
            <person name="Seshadri R."/>
            <person name="Elbourne L."/>
            <person name="Hassan K.A."/>
            <person name="Durkin A."/>
            <person name="Radune D."/>
            <person name="Mohamoud Y."/>
            <person name="Shay R."/>
            <person name="Jin S."/>
            <person name="Zhang X."/>
            <person name="Lucey K."/>
            <person name="Ballor N.R."/>
            <person name="Ottesen E."/>
            <person name="Rosenthal R."/>
            <person name="Allen A."/>
            <person name="Leadbetter J.R."/>
            <person name="Paulsen I.T."/>
        </authorList>
    </citation>
    <scope>NUCLEOTIDE SEQUENCE [LARGE SCALE GENOMIC DNA]</scope>
    <source>
        <strain evidence="4">ATCC BAA-888 / DSM 13862 / ZAS-9</strain>
    </source>
</reference>
<dbReference type="InParanoid" id="F5Y705"/>
<keyword evidence="4" id="KW-1185">Reference proteome</keyword>
<accession>F5Y705</accession>
<proteinExistence type="predicted"/>
<dbReference type="RefSeq" id="WP_015712026.1">
    <property type="nucleotide sequence ID" value="NC_015577.1"/>
</dbReference>
<name>F5Y705_LEAAZ</name>
<dbReference type="EMBL" id="CP001841">
    <property type="protein sequence ID" value="AEF83359.1"/>
    <property type="molecule type" value="Genomic_DNA"/>
</dbReference>
<dbReference type="KEGG" id="taz:TREAZ_3552"/>
<dbReference type="STRING" id="545695.TREAZ_3552"/>
<evidence type="ECO:0000256" key="1">
    <source>
        <dbReference type="SAM" id="SignalP"/>
    </source>
</evidence>
<dbReference type="Gene3D" id="2.60.40.4070">
    <property type="match status" value="1"/>
</dbReference>
<dbReference type="Pfam" id="PF08308">
    <property type="entry name" value="PEGA"/>
    <property type="match status" value="1"/>
</dbReference>
<feature type="domain" description="PEGA" evidence="2">
    <location>
        <begin position="45"/>
        <end position="111"/>
    </location>
</feature>
<evidence type="ECO:0000313" key="3">
    <source>
        <dbReference type="EMBL" id="AEF83359.1"/>
    </source>
</evidence>
<dbReference type="HOGENOM" id="CLU_496892_0_0_12"/>
<dbReference type="Proteomes" id="UP000009222">
    <property type="component" value="Chromosome"/>
</dbReference>
<feature type="chain" id="PRO_5003335669" evidence="1">
    <location>
        <begin position="27"/>
        <end position="535"/>
    </location>
</feature>
<dbReference type="eggNOG" id="COG1572">
    <property type="taxonomic scope" value="Bacteria"/>
</dbReference>
<dbReference type="InterPro" id="IPR013229">
    <property type="entry name" value="PEGA"/>
</dbReference>
<reference evidence="3 4" key="2">
    <citation type="journal article" date="2011" name="ISME J.">
        <title>RNA-seq reveals cooperative metabolic interactions between two termite-gut spirochete species in co-culture.</title>
        <authorList>
            <person name="Rosenthal A.Z."/>
            <person name="Matson E.G."/>
            <person name="Eldar A."/>
            <person name="Leadbetter J.R."/>
        </authorList>
    </citation>
    <scope>NUCLEOTIDE SEQUENCE [LARGE SCALE GENOMIC DNA]</scope>
    <source>
        <strain evidence="4">ATCC BAA-888 / DSM 13862 / ZAS-9</strain>
    </source>
</reference>
<gene>
    <name evidence="3" type="ordered locus">TREAZ_3552</name>
</gene>
<dbReference type="PANTHER" id="PTHR36194">
    <property type="entry name" value="S-LAYER-LIKE PROTEIN"/>
    <property type="match status" value="1"/>
</dbReference>
<evidence type="ECO:0000259" key="2">
    <source>
        <dbReference type="Pfam" id="PF08308"/>
    </source>
</evidence>